<name>A0A5C2SIK1_9APHY</name>
<accession>A0A5C2SIK1</accession>
<evidence type="ECO:0000313" key="2">
    <source>
        <dbReference type="Proteomes" id="UP000313359"/>
    </source>
</evidence>
<organism evidence="1 2">
    <name type="scientific">Lentinus tigrinus ALCF2SS1-6</name>
    <dbReference type="NCBI Taxonomy" id="1328759"/>
    <lineage>
        <taxon>Eukaryota</taxon>
        <taxon>Fungi</taxon>
        <taxon>Dikarya</taxon>
        <taxon>Basidiomycota</taxon>
        <taxon>Agaricomycotina</taxon>
        <taxon>Agaricomycetes</taxon>
        <taxon>Polyporales</taxon>
        <taxon>Polyporaceae</taxon>
        <taxon>Lentinus</taxon>
    </lineage>
</organism>
<dbReference type="Proteomes" id="UP000313359">
    <property type="component" value="Unassembled WGS sequence"/>
</dbReference>
<proteinExistence type="predicted"/>
<evidence type="ECO:0000313" key="1">
    <source>
        <dbReference type="EMBL" id="RPD63613.1"/>
    </source>
</evidence>
<sequence length="125" mass="13472">MARSNSNCNMVDDVNSASSADCHTKQLEPDFRQAAFLPLEYNRLVPSGMLPSLINIDRTCWMLLSEGVSSSVRILRLTLPSLGGANGFARSRTESGECQACRPSVRQAGVVIKLADAGKRDLMAG</sequence>
<dbReference type="AlphaFoldDB" id="A0A5C2SIK1"/>
<protein>
    <submittedName>
        <fullName evidence="1">Uncharacterized protein</fullName>
    </submittedName>
</protein>
<dbReference type="EMBL" id="ML122255">
    <property type="protein sequence ID" value="RPD63613.1"/>
    <property type="molecule type" value="Genomic_DNA"/>
</dbReference>
<keyword evidence="2" id="KW-1185">Reference proteome</keyword>
<gene>
    <name evidence="1" type="ORF">L227DRAFT_561161</name>
</gene>
<reference evidence="1" key="1">
    <citation type="journal article" date="2018" name="Genome Biol. Evol.">
        <title>Genomics and development of Lentinus tigrinus, a white-rot wood-decaying mushroom with dimorphic fruiting bodies.</title>
        <authorList>
            <person name="Wu B."/>
            <person name="Xu Z."/>
            <person name="Knudson A."/>
            <person name="Carlson A."/>
            <person name="Chen N."/>
            <person name="Kovaka S."/>
            <person name="LaButti K."/>
            <person name="Lipzen A."/>
            <person name="Pennachio C."/>
            <person name="Riley R."/>
            <person name="Schakwitz W."/>
            <person name="Umezawa K."/>
            <person name="Ohm R.A."/>
            <person name="Grigoriev I.V."/>
            <person name="Nagy L.G."/>
            <person name="Gibbons J."/>
            <person name="Hibbett D."/>
        </authorList>
    </citation>
    <scope>NUCLEOTIDE SEQUENCE [LARGE SCALE GENOMIC DNA]</scope>
    <source>
        <strain evidence="1">ALCF2SS1-6</strain>
    </source>
</reference>